<dbReference type="EMBL" id="JASNQZ010000011">
    <property type="protein sequence ID" value="KAL0951403.1"/>
    <property type="molecule type" value="Genomic_DNA"/>
</dbReference>
<dbReference type="Proteomes" id="UP001556367">
    <property type="component" value="Unassembled WGS sequence"/>
</dbReference>
<reference evidence="4" key="1">
    <citation type="submission" date="2024-06" db="EMBL/GenBank/DDBJ databases">
        <title>Multi-omics analyses provide insights into the biosynthesis of the anticancer antibiotic pleurotin in Hohenbuehelia grisea.</title>
        <authorList>
            <person name="Weaver J.A."/>
            <person name="Alberti F."/>
        </authorList>
    </citation>
    <scope>NUCLEOTIDE SEQUENCE [LARGE SCALE GENOMIC DNA]</scope>
    <source>
        <strain evidence="4">T-177</strain>
    </source>
</reference>
<dbReference type="InterPro" id="IPR052208">
    <property type="entry name" value="DmX-like/RAVE_component"/>
</dbReference>
<dbReference type="PANTHER" id="PTHR13950">
    <property type="entry name" value="RABCONNECTIN-RELATED"/>
    <property type="match status" value="1"/>
</dbReference>
<gene>
    <name evidence="3" type="ORF">HGRIS_008099</name>
</gene>
<feature type="region of interest" description="Disordered" evidence="1">
    <location>
        <begin position="1305"/>
        <end position="1334"/>
    </location>
</feature>
<organism evidence="3 4">
    <name type="scientific">Hohenbuehelia grisea</name>
    <dbReference type="NCBI Taxonomy" id="104357"/>
    <lineage>
        <taxon>Eukaryota</taxon>
        <taxon>Fungi</taxon>
        <taxon>Dikarya</taxon>
        <taxon>Basidiomycota</taxon>
        <taxon>Agaricomycotina</taxon>
        <taxon>Agaricomycetes</taxon>
        <taxon>Agaricomycetidae</taxon>
        <taxon>Agaricales</taxon>
        <taxon>Pleurotineae</taxon>
        <taxon>Pleurotaceae</taxon>
        <taxon>Hohenbuehelia</taxon>
    </lineage>
</organism>
<comment type="caution">
    <text evidence="3">The sequence shown here is derived from an EMBL/GenBank/DDBJ whole genome shotgun (WGS) entry which is preliminary data.</text>
</comment>
<evidence type="ECO:0000313" key="3">
    <source>
        <dbReference type="EMBL" id="KAL0951403.1"/>
    </source>
</evidence>
<dbReference type="Pfam" id="PF12234">
    <property type="entry name" value="Rav1p_C"/>
    <property type="match status" value="1"/>
</dbReference>
<dbReference type="SUPFAM" id="SSF50978">
    <property type="entry name" value="WD40 repeat-like"/>
    <property type="match status" value="1"/>
</dbReference>
<dbReference type="InterPro" id="IPR022033">
    <property type="entry name" value="Rav1p_C"/>
</dbReference>
<accession>A0ABR3J7B8</accession>
<dbReference type="InterPro" id="IPR015943">
    <property type="entry name" value="WD40/YVTN_repeat-like_dom_sf"/>
</dbReference>
<dbReference type="InterPro" id="IPR036322">
    <property type="entry name" value="WD40_repeat_dom_sf"/>
</dbReference>
<feature type="domain" description="RAVE complex protein Rav1 C-terminal" evidence="2">
    <location>
        <begin position="608"/>
        <end position="1248"/>
    </location>
</feature>
<dbReference type="Gene3D" id="2.130.10.10">
    <property type="entry name" value="YVTN repeat-like/Quinoprotein amine dehydrogenase"/>
    <property type="match status" value="1"/>
</dbReference>
<keyword evidence="4" id="KW-1185">Reference proteome</keyword>
<name>A0ABR3J7B8_9AGAR</name>
<proteinExistence type="predicted"/>
<sequence length="1367" mass="151819">MLNLLHSYAPCSLSAFHHLILQKDVLILYPSADAVVILNARTLSLVRMLAFWEIFPGAMHTSDRVTCLSVDSGMKLIVAAMNNQLAAWSLSGVQNDAWRVHSSLTLPENQPITATDTKSGLLAIGSNGNLSVYTLIMENDLLSWSPKWSSTVPTPSSVFFAPSLMYIASISQNDNIVRIYSTPSGRQTQVIPHPRPVRSMVWRHSQQSSRDDLILYTITSDSTLRIFLPVLDAPQHLQLHASIDLFSSIPYSVASKYPNLSDSAIFPLDREVIDGGLTAGLKDLSDHEEDARTRRLKDIMDEGWDLFMRVMVDGSVIVTAIANIDRRPPTLLSHFTLQQSAPATLLSLPSQLVLLPDPTSRNLTLVTSSPLTSYTLSPIAFFDAHPDGLQVLSRGSDAEESEENRGEIKKLVRTPEGKGVGIIRKSGSGELWRVVDGGTRLVKQAKWKNADFVVVLYGGKTFATYTLSDGSLTLHSDPPSTLTGLPSIISLFSMPSEAGGESIFAVASDHSILHITILGQPDEPWLSPLPEPEGSSAPLSLKVHSHSSLPLSSPPQFIVPVDPMAWGLAQGDSKWVQHDILLSISEDGELAFWVTEENHGGDKANGLAGWRCTGRVRTGRRGVKRVCCSSAKKSGLVMTTPEGDELTIWDSHESEFASGLEYLRHFEGTVNDLDWTSTPDSQSILAVGFLHHVDLLCQQRMTYFDEGFGWALCWRIDISNTIPYQICDSIWLTNGSLLVTAGHQVNLYTQAQRRPYQDAPPENETLFGYVARNNGPLMDYHPQMLLQCLLWGKVELVKDIIVNLAENVEVTKSGQKRREEWENLPVEEFLKTDYFSHSTISHKKGYTFLFNGPDQNESDDEGFSRPLVLRLIENLEAEPLPNLSPNEHAHLLVLIQTTLEIDEQRRALDANGLRYLTSMRSFYILNRRASHPGSPESGDPDNATNAPRHTGRRERLRYRDIIWGFHSESQDLLLSSCTAACNGKMCWSDARALGVAIWLNSVDSMKSQLEIIARNEYMAGDNRDPTACSLYYFALGKVKLVHGLWKQAAWHKEQAVMLKFLSNDFGEGRWRTAALKNAYALLSKRRFEYAAAFFLLGGSLKDAVNVCLKQLADFQLAIALARVVEQSDEGPVLLSILRNTVLPTAFKDGNRWLASWAFWLLHRRDLAVRILVTPLVDIVAVLDIEVPEIGEPHYDDPGLALLFSQLRSKTLQAAQGTSEISSRAEFNFVLQIARVFCRMGCHVLALDLVRSWSFDRPSTVVRDDGLSTMAEEEAQPPSPVSSRRPIFALEPAMRRRSSIMIDIDIPSLPPTRSASPERPAVNVPPSVPEEPAREEGDLFARKAGFGSLMKSAKQDVKIPEFDMGAFF</sequence>
<evidence type="ECO:0000259" key="2">
    <source>
        <dbReference type="Pfam" id="PF12234"/>
    </source>
</evidence>
<feature type="region of interest" description="Disordered" evidence="1">
    <location>
        <begin position="930"/>
        <end position="950"/>
    </location>
</feature>
<evidence type="ECO:0000313" key="4">
    <source>
        <dbReference type="Proteomes" id="UP001556367"/>
    </source>
</evidence>
<protein>
    <recommendedName>
        <fullName evidence="2">RAVE complex protein Rav1 C-terminal domain-containing protein</fullName>
    </recommendedName>
</protein>
<evidence type="ECO:0000256" key="1">
    <source>
        <dbReference type="SAM" id="MobiDB-lite"/>
    </source>
</evidence>
<dbReference type="PANTHER" id="PTHR13950:SF9">
    <property type="entry name" value="RABCONNECTIN-3A"/>
    <property type="match status" value="1"/>
</dbReference>